<dbReference type="EnsemblPlants" id="AET7Gv20629000.9">
    <property type="protein sequence ID" value="AET7Gv20629000.9"/>
    <property type="gene ID" value="AET7Gv20629000"/>
</dbReference>
<organism evidence="2 3">
    <name type="scientific">Aegilops tauschii subsp. strangulata</name>
    <name type="common">Goatgrass</name>
    <dbReference type="NCBI Taxonomy" id="200361"/>
    <lineage>
        <taxon>Eukaryota</taxon>
        <taxon>Viridiplantae</taxon>
        <taxon>Streptophyta</taxon>
        <taxon>Embryophyta</taxon>
        <taxon>Tracheophyta</taxon>
        <taxon>Spermatophyta</taxon>
        <taxon>Magnoliopsida</taxon>
        <taxon>Liliopsida</taxon>
        <taxon>Poales</taxon>
        <taxon>Poaceae</taxon>
        <taxon>BOP clade</taxon>
        <taxon>Pooideae</taxon>
        <taxon>Triticodae</taxon>
        <taxon>Triticeae</taxon>
        <taxon>Triticinae</taxon>
        <taxon>Aegilops</taxon>
    </lineage>
</organism>
<keyword evidence="1" id="KW-1133">Transmembrane helix</keyword>
<reference evidence="3" key="2">
    <citation type="journal article" date="2017" name="Nat. Plants">
        <title>The Aegilops tauschii genome reveals multiple impacts of transposons.</title>
        <authorList>
            <person name="Zhao G."/>
            <person name="Zou C."/>
            <person name="Li K."/>
            <person name="Wang K."/>
            <person name="Li T."/>
            <person name="Gao L."/>
            <person name="Zhang X."/>
            <person name="Wang H."/>
            <person name="Yang Z."/>
            <person name="Liu X."/>
            <person name="Jiang W."/>
            <person name="Mao L."/>
            <person name="Kong X."/>
            <person name="Jiao Y."/>
            <person name="Jia J."/>
        </authorList>
    </citation>
    <scope>NUCLEOTIDE SEQUENCE [LARGE SCALE GENOMIC DNA]</scope>
    <source>
        <strain evidence="3">cv. AL8/78</strain>
    </source>
</reference>
<dbReference type="AlphaFoldDB" id="A0A453RLS9"/>
<keyword evidence="1" id="KW-0812">Transmembrane</keyword>
<protein>
    <submittedName>
        <fullName evidence="2">Uncharacterized protein</fullName>
    </submittedName>
</protein>
<accession>A0A453RLS9</accession>
<dbReference type="Proteomes" id="UP000015105">
    <property type="component" value="Chromosome 7D"/>
</dbReference>
<reference evidence="2" key="5">
    <citation type="journal article" date="2021" name="G3 (Bethesda)">
        <title>Aegilops tauschii genome assembly Aet v5.0 features greater sequence contiguity and improved annotation.</title>
        <authorList>
            <person name="Wang L."/>
            <person name="Zhu T."/>
            <person name="Rodriguez J.C."/>
            <person name="Deal K.R."/>
            <person name="Dubcovsky J."/>
            <person name="McGuire P.E."/>
            <person name="Lux T."/>
            <person name="Spannagl M."/>
            <person name="Mayer K.F.X."/>
            <person name="Baldrich P."/>
            <person name="Meyers B.C."/>
            <person name="Huo N."/>
            <person name="Gu Y.Q."/>
            <person name="Zhou H."/>
            <person name="Devos K.M."/>
            <person name="Bennetzen J.L."/>
            <person name="Unver T."/>
            <person name="Budak H."/>
            <person name="Gulick P.J."/>
            <person name="Galiba G."/>
            <person name="Kalapos B."/>
            <person name="Nelson D.R."/>
            <person name="Li P."/>
            <person name="You F.M."/>
            <person name="Luo M.C."/>
            <person name="Dvorak J."/>
        </authorList>
    </citation>
    <scope>NUCLEOTIDE SEQUENCE [LARGE SCALE GENOMIC DNA]</scope>
    <source>
        <strain evidence="2">cv. AL8/78</strain>
    </source>
</reference>
<feature type="transmembrane region" description="Helical" evidence="1">
    <location>
        <begin position="67"/>
        <end position="89"/>
    </location>
</feature>
<dbReference type="Gramene" id="AET7Gv20629000.9">
    <property type="protein sequence ID" value="AET7Gv20629000.9"/>
    <property type="gene ID" value="AET7Gv20629000"/>
</dbReference>
<evidence type="ECO:0000256" key="1">
    <source>
        <dbReference type="SAM" id="Phobius"/>
    </source>
</evidence>
<name>A0A453RLS9_AEGTS</name>
<dbReference type="Gramene" id="AET7Gv20629000.17">
    <property type="protein sequence ID" value="AET7Gv20629000.17"/>
    <property type="gene ID" value="AET7Gv20629000"/>
</dbReference>
<reference evidence="2" key="4">
    <citation type="submission" date="2019-03" db="UniProtKB">
        <authorList>
            <consortium name="EnsemblPlants"/>
        </authorList>
    </citation>
    <scope>IDENTIFICATION</scope>
</reference>
<proteinExistence type="predicted"/>
<reference evidence="2" key="3">
    <citation type="journal article" date="2017" name="Nature">
        <title>Genome sequence of the progenitor of the wheat D genome Aegilops tauschii.</title>
        <authorList>
            <person name="Luo M.C."/>
            <person name="Gu Y.Q."/>
            <person name="Puiu D."/>
            <person name="Wang H."/>
            <person name="Twardziok S.O."/>
            <person name="Deal K.R."/>
            <person name="Huo N."/>
            <person name="Zhu T."/>
            <person name="Wang L."/>
            <person name="Wang Y."/>
            <person name="McGuire P.E."/>
            <person name="Liu S."/>
            <person name="Long H."/>
            <person name="Ramasamy R.K."/>
            <person name="Rodriguez J.C."/>
            <person name="Van S.L."/>
            <person name="Yuan L."/>
            <person name="Wang Z."/>
            <person name="Xia Z."/>
            <person name="Xiao L."/>
            <person name="Anderson O.D."/>
            <person name="Ouyang S."/>
            <person name="Liang Y."/>
            <person name="Zimin A.V."/>
            <person name="Pertea G."/>
            <person name="Qi P."/>
            <person name="Bennetzen J.L."/>
            <person name="Dai X."/>
            <person name="Dawson M.W."/>
            <person name="Muller H.G."/>
            <person name="Kugler K."/>
            <person name="Rivarola-Duarte L."/>
            <person name="Spannagl M."/>
            <person name="Mayer K.F.X."/>
            <person name="Lu F.H."/>
            <person name="Bevan M.W."/>
            <person name="Leroy P."/>
            <person name="Li P."/>
            <person name="You F.M."/>
            <person name="Sun Q."/>
            <person name="Liu Z."/>
            <person name="Lyons E."/>
            <person name="Wicker T."/>
            <person name="Salzberg S.L."/>
            <person name="Devos K.M."/>
            <person name="Dvorak J."/>
        </authorList>
    </citation>
    <scope>NUCLEOTIDE SEQUENCE [LARGE SCALE GENOMIC DNA]</scope>
    <source>
        <strain evidence="2">cv. AL8/78</strain>
    </source>
</reference>
<feature type="transmembrane region" description="Helical" evidence="1">
    <location>
        <begin position="21"/>
        <end position="47"/>
    </location>
</feature>
<keyword evidence="1" id="KW-0472">Membrane</keyword>
<reference evidence="3" key="1">
    <citation type="journal article" date="2014" name="Science">
        <title>Ancient hybridizations among the ancestral genomes of bread wheat.</title>
        <authorList>
            <consortium name="International Wheat Genome Sequencing Consortium,"/>
            <person name="Marcussen T."/>
            <person name="Sandve S.R."/>
            <person name="Heier L."/>
            <person name="Spannagl M."/>
            <person name="Pfeifer M."/>
            <person name="Jakobsen K.S."/>
            <person name="Wulff B.B."/>
            <person name="Steuernagel B."/>
            <person name="Mayer K.F."/>
            <person name="Olsen O.A."/>
        </authorList>
    </citation>
    <scope>NUCLEOTIDE SEQUENCE [LARGE SCALE GENOMIC DNA]</scope>
    <source>
        <strain evidence="3">cv. AL8/78</strain>
    </source>
</reference>
<evidence type="ECO:0000313" key="3">
    <source>
        <dbReference type="Proteomes" id="UP000015105"/>
    </source>
</evidence>
<evidence type="ECO:0000313" key="2">
    <source>
        <dbReference type="EnsemblPlants" id="AET7Gv20629000.9"/>
    </source>
</evidence>
<sequence>MLHLPPKSANTQEQPVVRYMILLLFLYNSRGCVQVLSAIFMVANMCLVSQLHREMLMMPPLWHEGQFFLSFHIFVVLVTSISVVDYKVVVSHNAKVRMSSSAFSG</sequence>
<dbReference type="EnsemblPlants" id="AET7Gv20629000.17">
    <property type="protein sequence ID" value="AET7Gv20629000.17"/>
    <property type="gene ID" value="AET7Gv20629000"/>
</dbReference>
<keyword evidence="3" id="KW-1185">Reference proteome</keyword>